<keyword evidence="4" id="KW-1185">Reference proteome</keyword>
<dbReference type="CDD" id="cd06577">
    <property type="entry name" value="PASTA_pknB"/>
    <property type="match status" value="1"/>
</dbReference>
<dbReference type="KEGG" id="kphy:AOZ06_37625"/>
<dbReference type="Gene3D" id="3.30.10.20">
    <property type="match status" value="1"/>
</dbReference>
<evidence type="ECO:0000313" key="3">
    <source>
        <dbReference type="EMBL" id="ALG11836.1"/>
    </source>
</evidence>
<protein>
    <recommendedName>
        <fullName evidence="2">PASTA domain-containing protein</fullName>
    </recommendedName>
</protein>
<gene>
    <name evidence="3" type="ORF">AOZ06_37625</name>
</gene>
<dbReference type="AlphaFoldDB" id="A0A0N9I9Y3"/>
<evidence type="ECO:0000313" key="4">
    <source>
        <dbReference type="Proteomes" id="UP000063699"/>
    </source>
</evidence>
<dbReference type="RefSeq" id="WP_054293732.1">
    <property type="nucleotide sequence ID" value="NZ_CP012752.1"/>
</dbReference>
<feature type="region of interest" description="Disordered" evidence="1">
    <location>
        <begin position="19"/>
        <end position="47"/>
    </location>
</feature>
<feature type="domain" description="PASTA" evidence="2">
    <location>
        <begin position="44"/>
        <end position="109"/>
    </location>
</feature>
<feature type="compositionally biased region" description="Polar residues" evidence="1">
    <location>
        <begin position="22"/>
        <end position="34"/>
    </location>
</feature>
<evidence type="ECO:0000259" key="2">
    <source>
        <dbReference type="Pfam" id="PF03793"/>
    </source>
</evidence>
<dbReference type="OrthoDB" id="4335972at2"/>
<evidence type="ECO:0000256" key="1">
    <source>
        <dbReference type="SAM" id="MobiDB-lite"/>
    </source>
</evidence>
<name>A0A0N9I9Y3_9PSEU</name>
<organism evidence="3 4">
    <name type="scientific">Kibdelosporangium phytohabitans</name>
    <dbReference type="NCBI Taxonomy" id="860235"/>
    <lineage>
        <taxon>Bacteria</taxon>
        <taxon>Bacillati</taxon>
        <taxon>Actinomycetota</taxon>
        <taxon>Actinomycetes</taxon>
        <taxon>Pseudonocardiales</taxon>
        <taxon>Pseudonocardiaceae</taxon>
        <taxon>Kibdelosporangium</taxon>
    </lineage>
</organism>
<proteinExistence type="predicted"/>
<reference evidence="3 4" key="1">
    <citation type="submission" date="2015-07" db="EMBL/GenBank/DDBJ databases">
        <title>Genome sequencing of Kibdelosporangium phytohabitans.</title>
        <authorList>
            <person name="Qin S."/>
            <person name="Xing K."/>
        </authorList>
    </citation>
    <scope>NUCLEOTIDE SEQUENCE [LARGE SCALE GENOMIC DNA]</scope>
    <source>
        <strain evidence="3 4">KLBMP1111</strain>
    </source>
</reference>
<dbReference type="EMBL" id="CP012752">
    <property type="protein sequence ID" value="ALG11836.1"/>
    <property type="molecule type" value="Genomic_DNA"/>
</dbReference>
<sequence>MRIVLIGTACVVLLAAGCGQPSPGSATSPSTRSGTPAGAKGSWTMPDLVGKKLQEAQDTVQRVSGNPLFLTQSHDAKRKGRQQVVDGNWKVCSQNVAAGTTVNADTVIDFGAVKLEEECD</sequence>
<dbReference type="InterPro" id="IPR005543">
    <property type="entry name" value="PASTA_dom"/>
</dbReference>
<dbReference type="PROSITE" id="PS51257">
    <property type="entry name" value="PROKAR_LIPOPROTEIN"/>
    <property type="match status" value="1"/>
</dbReference>
<dbReference type="STRING" id="860235.AOZ06_37625"/>
<accession>A0A0N9I9Y3</accession>
<dbReference type="Proteomes" id="UP000063699">
    <property type="component" value="Chromosome"/>
</dbReference>
<dbReference type="Pfam" id="PF03793">
    <property type="entry name" value="PASTA"/>
    <property type="match status" value="1"/>
</dbReference>